<accession>A0A0G2A4R1</accession>
<proteinExistence type="predicted"/>
<comment type="caution">
    <text evidence="1">The sequence shown here is derived from an EMBL/GenBank/DDBJ whole genome shotgun (WGS) entry which is preliminary data.</text>
</comment>
<evidence type="ECO:0000313" key="2">
    <source>
        <dbReference type="Proteomes" id="UP000034913"/>
    </source>
</evidence>
<dbReference type="AlphaFoldDB" id="A0A0G2A4R1"/>
<evidence type="ECO:0000313" key="1">
    <source>
        <dbReference type="EMBL" id="KKW27229.1"/>
    </source>
</evidence>
<protein>
    <recommendedName>
        <fullName evidence="3">Type IV secretory pathway VirB4 component-like protein</fullName>
    </recommendedName>
</protein>
<reference evidence="1 2" key="1">
    <citation type="journal article" date="2015" name="Nature">
        <title>rRNA introns, odd ribosomes, and small enigmatic genomes across a large radiation of phyla.</title>
        <authorList>
            <person name="Brown C.T."/>
            <person name="Hug L.A."/>
            <person name="Thomas B.C."/>
            <person name="Sharon I."/>
            <person name="Castelle C.J."/>
            <person name="Singh A."/>
            <person name="Wilkins M.J."/>
            <person name="Williams K.H."/>
            <person name="Banfield J.F."/>
        </authorList>
    </citation>
    <scope>NUCLEOTIDE SEQUENCE [LARGE SCALE GENOMIC DNA]</scope>
</reference>
<organism evidence="1 2">
    <name type="scientific">candidate division Kazan bacterium GW2011_GWB1_52_7</name>
    <dbReference type="NCBI Taxonomy" id="1620414"/>
    <lineage>
        <taxon>Bacteria</taxon>
        <taxon>Bacteria division Kazan-3B-28</taxon>
    </lineage>
</organism>
<dbReference type="Proteomes" id="UP000034913">
    <property type="component" value="Unassembled WGS sequence"/>
</dbReference>
<dbReference type="EMBL" id="LCRB01000001">
    <property type="protein sequence ID" value="KKW27229.1"/>
    <property type="molecule type" value="Genomic_DNA"/>
</dbReference>
<gene>
    <name evidence="1" type="ORF">VF00_C0001G0164</name>
</gene>
<sequence length="228" mass="25291">MAKKSNSTQKFLPIKEVRDGIVVLKTGGFRTVLMANAINFNLKSRDEQEALLGQYQEFLNGLGFPIQIVVQSRTLDLDKYLAQLDTLAREQTNELLRTQTAEYTGFVRELIGVANIMSKTFYIVIPYDTGFEAPSGGFLGKLFGKKSGPITTGGRFAEIKTKLLERTSLVSSGLAGLGLHNVQLNTQELIELFYSTYNPDTARRQKLFSVSNVDASVIQNIKEAQQGQ</sequence>
<name>A0A0G2A4R1_UNCK3</name>
<evidence type="ECO:0008006" key="3">
    <source>
        <dbReference type="Google" id="ProtNLM"/>
    </source>
</evidence>